<dbReference type="RefSeq" id="WP_181537656.1">
    <property type="nucleotide sequence ID" value="NZ_JACDUU010000004.1"/>
</dbReference>
<dbReference type="Pfam" id="PF13649">
    <property type="entry name" value="Methyltransf_25"/>
    <property type="match status" value="1"/>
</dbReference>
<evidence type="ECO:0000313" key="3">
    <source>
        <dbReference type="EMBL" id="MBA2871848.1"/>
    </source>
</evidence>
<proteinExistence type="predicted"/>
<dbReference type="Proteomes" id="UP000580891">
    <property type="component" value="Unassembled WGS sequence"/>
</dbReference>
<evidence type="ECO:0000259" key="2">
    <source>
        <dbReference type="Pfam" id="PF13649"/>
    </source>
</evidence>
<protein>
    <submittedName>
        <fullName evidence="3">SAM-dependent methyltransferase</fullName>
    </submittedName>
</protein>
<sequence length="241" mass="28757">MQQWYEQHFQEDYVKIYAHRNDELAAAELEKIDKIIGFEPGKKLLDLCCGEGRHSRWFAKKGLQVVGVDLSQTLLRIAESKPMDHIQYVHSDMRHIRFREEFDYVVNLFTSFGYFDKDEENELVIRNISNALKRGGIFLFDYLNPGYLKKKLIPFSREQRDGLDIMQYRKINENVVIKNIIVKDIKGERRYQEKVKLYTKEKMADMFAKYGFHILHVFGDYDGQTYKETESPRMIFVCQKR</sequence>
<dbReference type="CDD" id="cd02440">
    <property type="entry name" value="AdoMet_MTases"/>
    <property type="match status" value="1"/>
</dbReference>
<accession>A0A7V9Z0J7</accession>
<comment type="caution">
    <text evidence="3">The sequence shown here is derived from an EMBL/GenBank/DDBJ whole genome shotgun (WGS) entry which is preliminary data.</text>
</comment>
<dbReference type="AlphaFoldDB" id="A0A7V9Z0J7"/>
<dbReference type="InterPro" id="IPR041698">
    <property type="entry name" value="Methyltransf_25"/>
</dbReference>
<dbReference type="Gene3D" id="2.20.25.110">
    <property type="entry name" value="S-adenosyl-L-methionine-dependent methyltransferases"/>
    <property type="match status" value="1"/>
</dbReference>
<dbReference type="Gene3D" id="3.40.50.150">
    <property type="entry name" value="Vaccinia Virus protein VP39"/>
    <property type="match status" value="1"/>
</dbReference>
<dbReference type="InterPro" id="IPR029063">
    <property type="entry name" value="SAM-dependent_MTases_sf"/>
</dbReference>
<keyword evidence="1 3" id="KW-0808">Transferase</keyword>
<reference evidence="3 4" key="1">
    <citation type="submission" date="2020-07" db="EMBL/GenBank/DDBJ databases">
        <title>Genomic Encyclopedia of Type Strains, Phase IV (KMG-IV): sequencing the most valuable type-strain genomes for metagenomic binning, comparative biology and taxonomic classification.</title>
        <authorList>
            <person name="Goeker M."/>
        </authorList>
    </citation>
    <scope>NUCLEOTIDE SEQUENCE [LARGE SCALE GENOMIC DNA]</scope>
    <source>
        <strain evidence="3 4">DSM 25220</strain>
    </source>
</reference>
<keyword evidence="3" id="KW-0489">Methyltransferase</keyword>
<keyword evidence="4" id="KW-1185">Reference proteome</keyword>
<dbReference type="SUPFAM" id="SSF53335">
    <property type="entry name" value="S-adenosyl-L-methionine-dependent methyltransferases"/>
    <property type="match status" value="1"/>
</dbReference>
<feature type="domain" description="Methyltransferase" evidence="2">
    <location>
        <begin position="45"/>
        <end position="136"/>
    </location>
</feature>
<dbReference type="PANTHER" id="PTHR43861">
    <property type="entry name" value="TRANS-ACONITATE 2-METHYLTRANSFERASE-RELATED"/>
    <property type="match status" value="1"/>
</dbReference>
<evidence type="ECO:0000313" key="4">
    <source>
        <dbReference type="Proteomes" id="UP000580891"/>
    </source>
</evidence>
<gene>
    <name evidence="3" type="ORF">HNQ85_002123</name>
</gene>
<dbReference type="GO" id="GO:0032259">
    <property type="term" value="P:methylation"/>
    <property type="evidence" value="ECO:0007669"/>
    <property type="project" value="UniProtKB-KW"/>
</dbReference>
<evidence type="ECO:0000256" key="1">
    <source>
        <dbReference type="ARBA" id="ARBA00022679"/>
    </source>
</evidence>
<name>A0A7V9Z0J7_9BACL</name>
<dbReference type="EMBL" id="JACDUU010000004">
    <property type="protein sequence ID" value="MBA2871848.1"/>
    <property type="molecule type" value="Genomic_DNA"/>
</dbReference>
<organism evidence="3 4">
    <name type="scientific">[Anoxybacillus] calidus</name>
    <dbReference type="NCBI Taxonomy" id="575178"/>
    <lineage>
        <taxon>Bacteria</taxon>
        <taxon>Bacillati</taxon>
        <taxon>Bacillota</taxon>
        <taxon>Bacilli</taxon>
        <taxon>Bacillales</taxon>
        <taxon>Anoxybacillaceae</taxon>
        <taxon>Paranoxybacillus</taxon>
    </lineage>
</organism>
<dbReference type="GO" id="GO:0008168">
    <property type="term" value="F:methyltransferase activity"/>
    <property type="evidence" value="ECO:0007669"/>
    <property type="project" value="UniProtKB-KW"/>
</dbReference>